<organism evidence="2 3">
    <name type="scientific">Geothermobacter ehrlichii</name>
    <dbReference type="NCBI Taxonomy" id="213224"/>
    <lineage>
        <taxon>Bacteria</taxon>
        <taxon>Pseudomonadati</taxon>
        <taxon>Thermodesulfobacteriota</taxon>
        <taxon>Desulfuromonadia</taxon>
        <taxon>Desulfuromonadales</taxon>
        <taxon>Geothermobacteraceae</taxon>
        <taxon>Geothermobacter</taxon>
    </lineage>
</organism>
<dbReference type="PANTHER" id="PTHR33221:SF5">
    <property type="entry name" value="HTH-TYPE TRANSCRIPTIONAL REGULATOR ISCR"/>
    <property type="match status" value="1"/>
</dbReference>
<dbReference type="Gene3D" id="1.10.10.10">
    <property type="entry name" value="Winged helix-like DNA-binding domain superfamily/Winged helix DNA-binding domain"/>
    <property type="match status" value="1"/>
</dbReference>
<proteinExistence type="predicted"/>
<evidence type="ECO:0000313" key="2">
    <source>
        <dbReference type="EMBL" id="TYO99597.1"/>
    </source>
</evidence>
<dbReference type="FunFam" id="1.10.10.10:FF:000026">
    <property type="entry name" value="HTH-type transcriptional regulator IscR"/>
    <property type="match status" value="1"/>
</dbReference>
<accession>A0A5D3WKR0</accession>
<dbReference type="InterPro" id="IPR000944">
    <property type="entry name" value="Tscrpt_reg_Rrf2"/>
</dbReference>
<comment type="caution">
    <text evidence="2">The sequence shown here is derived from an EMBL/GenBank/DDBJ whole genome shotgun (WGS) entry which is preliminary data.</text>
</comment>
<dbReference type="Pfam" id="PF02082">
    <property type="entry name" value="Rrf2"/>
    <property type="match status" value="1"/>
</dbReference>
<evidence type="ECO:0000313" key="3">
    <source>
        <dbReference type="Proteomes" id="UP000324159"/>
    </source>
</evidence>
<dbReference type="PROSITE" id="PS51197">
    <property type="entry name" value="HTH_RRF2_2"/>
    <property type="match status" value="1"/>
</dbReference>
<sequence length="140" mass="15631">MRLSTKAQYAVRAMVSLSLHADEGPVSIKDISAREAISLPYLEQLFVKLRRGEIVTSVRGPGGGYRLARPASDIRIDEIIDSVEETLVPVSCMDEKGRCVCDDQCVTHNVWQGLGERIRSFLASITLEDLTREARQKLEQ</sequence>
<dbReference type="PANTHER" id="PTHR33221">
    <property type="entry name" value="WINGED HELIX-TURN-HELIX TRANSCRIPTIONAL REGULATOR, RRF2 FAMILY"/>
    <property type="match status" value="1"/>
</dbReference>
<dbReference type="EMBL" id="VNIB01000002">
    <property type="protein sequence ID" value="TYO99597.1"/>
    <property type="molecule type" value="Genomic_DNA"/>
</dbReference>
<evidence type="ECO:0000256" key="1">
    <source>
        <dbReference type="ARBA" id="ARBA00023125"/>
    </source>
</evidence>
<reference evidence="2 3" key="1">
    <citation type="submission" date="2019-07" db="EMBL/GenBank/DDBJ databases">
        <title>Genomic Encyclopedia of Type Strains, Phase IV (KMG-IV): sequencing the most valuable type-strain genomes for metagenomic binning, comparative biology and taxonomic classification.</title>
        <authorList>
            <person name="Goeker M."/>
        </authorList>
    </citation>
    <scope>NUCLEOTIDE SEQUENCE [LARGE SCALE GENOMIC DNA]</scope>
    <source>
        <strain evidence="2 3">SS015</strain>
    </source>
</reference>
<dbReference type="RefSeq" id="WP_148894849.1">
    <property type="nucleotide sequence ID" value="NZ_VNIB01000002.1"/>
</dbReference>
<dbReference type="GO" id="GO:0005829">
    <property type="term" value="C:cytosol"/>
    <property type="evidence" value="ECO:0007669"/>
    <property type="project" value="TreeGrafter"/>
</dbReference>
<dbReference type="NCBIfam" id="TIGR00738">
    <property type="entry name" value="rrf2_super"/>
    <property type="match status" value="1"/>
</dbReference>
<dbReference type="OrthoDB" id="9800519at2"/>
<protein>
    <submittedName>
        <fullName evidence="2">BadM/Rrf2 family transcriptional regulator</fullName>
    </submittedName>
</protein>
<dbReference type="InterPro" id="IPR036390">
    <property type="entry name" value="WH_DNA-bd_sf"/>
</dbReference>
<dbReference type="SUPFAM" id="SSF46785">
    <property type="entry name" value="Winged helix' DNA-binding domain"/>
    <property type="match status" value="1"/>
</dbReference>
<dbReference type="AlphaFoldDB" id="A0A5D3WKR0"/>
<dbReference type="Proteomes" id="UP000324159">
    <property type="component" value="Unassembled WGS sequence"/>
</dbReference>
<keyword evidence="1" id="KW-0238">DNA-binding</keyword>
<dbReference type="GO" id="GO:0003700">
    <property type="term" value="F:DNA-binding transcription factor activity"/>
    <property type="evidence" value="ECO:0007669"/>
    <property type="project" value="TreeGrafter"/>
</dbReference>
<keyword evidence="3" id="KW-1185">Reference proteome</keyword>
<dbReference type="InterPro" id="IPR036388">
    <property type="entry name" value="WH-like_DNA-bd_sf"/>
</dbReference>
<gene>
    <name evidence="2" type="ORF">EDC39_102120</name>
</gene>
<name>A0A5D3WKR0_9BACT</name>
<dbReference type="GO" id="GO:0003677">
    <property type="term" value="F:DNA binding"/>
    <property type="evidence" value="ECO:0007669"/>
    <property type="project" value="UniProtKB-KW"/>
</dbReference>